<accession>A0ABP6N6K7</accession>
<name>A0ABP6N6K7_9ACTN</name>
<keyword evidence="2" id="KW-1185">Reference proteome</keyword>
<proteinExistence type="predicted"/>
<reference evidence="2" key="1">
    <citation type="journal article" date="2019" name="Int. J. Syst. Evol. Microbiol.">
        <title>The Global Catalogue of Microorganisms (GCM) 10K type strain sequencing project: providing services to taxonomists for standard genome sequencing and annotation.</title>
        <authorList>
            <consortium name="The Broad Institute Genomics Platform"/>
            <consortium name="The Broad Institute Genome Sequencing Center for Infectious Disease"/>
            <person name="Wu L."/>
            <person name="Ma J."/>
        </authorList>
    </citation>
    <scope>NUCLEOTIDE SEQUENCE [LARGE SCALE GENOMIC DNA]</scope>
    <source>
        <strain evidence="2">JCM 9373</strain>
    </source>
</reference>
<comment type="caution">
    <text evidence="1">The sequence shown here is derived from an EMBL/GenBank/DDBJ whole genome shotgun (WGS) entry which is preliminary data.</text>
</comment>
<dbReference type="EMBL" id="BAAAUT010000020">
    <property type="protein sequence ID" value="GAA3135699.1"/>
    <property type="molecule type" value="Genomic_DNA"/>
</dbReference>
<dbReference type="Proteomes" id="UP001500320">
    <property type="component" value="Unassembled WGS sequence"/>
</dbReference>
<evidence type="ECO:0000313" key="2">
    <source>
        <dbReference type="Proteomes" id="UP001500320"/>
    </source>
</evidence>
<sequence>MSVTQIDIDDEALAAHHGLTPLHADNDSVTVSAVMTGLRQRDIRIP</sequence>
<dbReference type="RefSeq" id="WP_344859513.1">
    <property type="nucleotide sequence ID" value="NZ_BAAAUT010000020.1"/>
</dbReference>
<organism evidence="1 2">
    <name type="scientific">Planomonospora alba</name>
    <dbReference type="NCBI Taxonomy" id="161354"/>
    <lineage>
        <taxon>Bacteria</taxon>
        <taxon>Bacillati</taxon>
        <taxon>Actinomycetota</taxon>
        <taxon>Actinomycetes</taxon>
        <taxon>Streptosporangiales</taxon>
        <taxon>Streptosporangiaceae</taxon>
        <taxon>Planomonospora</taxon>
    </lineage>
</organism>
<protein>
    <submittedName>
        <fullName evidence="1">Uncharacterized protein</fullName>
    </submittedName>
</protein>
<gene>
    <name evidence="1" type="ORF">GCM10010466_28100</name>
</gene>
<evidence type="ECO:0000313" key="1">
    <source>
        <dbReference type="EMBL" id="GAA3135699.1"/>
    </source>
</evidence>